<name>A0AA36M4I7_CYLNA</name>
<keyword evidence="2" id="KW-1185">Reference proteome</keyword>
<protein>
    <submittedName>
        <fullName evidence="1">Uncharacterized protein</fullName>
    </submittedName>
</protein>
<gene>
    <name evidence="1" type="ORF">CYNAS_LOCUS8765</name>
</gene>
<evidence type="ECO:0000313" key="2">
    <source>
        <dbReference type="Proteomes" id="UP001176961"/>
    </source>
</evidence>
<reference evidence="1" key="1">
    <citation type="submission" date="2023-07" db="EMBL/GenBank/DDBJ databases">
        <authorList>
            <consortium name="CYATHOMIX"/>
        </authorList>
    </citation>
    <scope>NUCLEOTIDE SEQUENCE</scope>
    <source>
        <strain evidence="1">N/A</strain>
    </source>
</reference>
<accession>A0AA36M4I7</accession>
<comment type="caution">
    <text evidence="1">The sequence shown here is derived from an EMBL/GenBank/DDBJ whole genome shotgun (WGS) entry which is preliminary data.</text>
</comment>
<organism evidence="1 2">
    <name type="scientific">Cylicocyclus nassatus</name>
    <name type="common">Nematode worm</name>
    <dbReference type="NCBI Taxonomy" id="53992"/>
    <lineage>
        <taxon>Eukaryota</taxon>
        <taxon>Metazoa</taxon>
        <taxon>Ecdysozoa</taxon>
        <taxon>Nematoda</taxon>
        <taxon>Chromadorea</taxon>
        <taxon>Rhabditida</taxon>
        <taxon>Rhabditina</taxon>
        <taxon>Rhabditomorpha</taxon>
        <taxon>Strongyloidea</taxon>
        <taxon>Strongylidae</taxon>
        <taxon>Cylicocyclus</taxon>
    </lineage>
</organism>
<proteinExistence type="predicted"/>
<dbReference type="Proteomes" id="UP001176961">
    <property type="component" value="Unassembled WGS sequence"/>
</dbReference>
<evidence type="ECO:0000313" key="1">
    <source>
        <dbReference type="EMBL" id="CAJ0596782.1"/>
    </source>
</evidence>
<dbReference type="AlphaFoldDB" id="A0AA36M4I7"/>
<dbReference type="EMBL" id="CATQJL010000223">
    <property type="protein sequence ID" value="CAJ0596782.1"/>
    <property type="molecule type" value="Genomic_DNA"/>
</dbReference>
<sequence length="70" mass="8134">MILKRAQCIQTNGANILLSYRVEDLSTDSLEFRYTQKVLAFNFVSHSYGLMKGWMSISAFEQRRAQEPLM</sequence>